<dbReference type="CDD" id="cd02209">
    <property type="entry name" value="cupin_XRE_C"/>
    <property type="match status" value="1"/>
</dbReference>
<evidence type="ECO:0000313" key="4">
    <source>
        <dbReference type="Proteomes" id="UP000234789"/>
    </source>
</evidence>
<dbReference type="InterPro" id="IPR011051">
    <property type="entry name" value="RmlC_Cupin_sf"/>
</dbReference>
<evidence type="ECO:0000256" key="1">
    <source>
        <dbReference type="ARBA" id="ARBA00023125"/>
    </source>
</evidence>
<dbReference type="Proteomes" id="UP000234789">
    <property type="component" value="Unassembled WGS sequence"/>
</dbReference>
<name>A0A2N5N503_9BACL</name>
<evidence type="ECO:0000313" key="3">
    <source>
        <dbReference type="EMBL" id="PLT45418.1"/>
    </source>
</evidence>
<dbReference type="InterPro" id="IPR001387">
    <property type="entry name" value="Cro/C1-type_HTH"/>
</dbReference>
<comment type="caution">
    <text evidence="3">The sequence shown here is derived from an EMBL/GenBank/DDBJ whole genome shotgun (WGS) entry which is preliminary data.</text>
</comment>
<dbReference type="Pfam" id="PF01381">
    <property type="entry name" value="HTH_3"/>
    <property type="match status" value="1"/>
</dbReference>
<evidence type="ECO:0000259" key="2">
    <source>
        <dbReference type="PROSITE" id="PS50943"/>
    </source>
</evidence>
<protein>
    <submittedName>
        <fullName evidence="3">Transcriptional regulator, MerR family</fullName>
    </submittedName>
</protein>
<dbReference type="SUPFAM" id="SSF47413">
    <property type="entry name" value="lambda repressor-like DNA-binding domains"/>
    <property type="match status" value="1"/>
</dbReference>
<accession>A0A2N5N503</accession>
<proteinExistence type="predicted"/>
<dbReference type="PANTHER" id="PTHR46797:SF1">
    <property type="entry name" value="METHYLPHOSPHONATE SYNTHASE"/>
    <property type="match status" value="1"/>
</dbReference>
<dbReference type="InterPro" id="IPR014710">
    <property type="entry name" value="RmlC-like_jellyroll"/>
</dbReference>
<organism evidence="3 4">
    <name type="scientific">Paenibacillus pasadenensis</name>
    <dbReference type="NCBI Taxonomy" id="217090"/>
    <lineage>
        <taxon>Bacteria</taxon>
        <taxon>Bacillati</taxon>
        <taxon>Bacillota</taxon>
        <taxon>Bacilli</taxon>
        <taxon>Bacillales</taxon>
        <taxon>Paenibacillaceae</taxon>
        <taxon>Paenibacillus</taxon>
    </lineage>
</organism>
<dbReference type="Gene3D" id="2.60.120.10">
    <property type="entry name" value="Jelly Rolls"/>
    <property type="match status" value="1"/>
</dbReference>
<dbReference type="InterPro" id="IPR010982">
    <property type="entry name" value="Lambda_DNA-bd_dom_sf"/>
</dbReference>
<dbReference type="AlphaFoldDB" id="A0A2N5N503"/>
<dbReference type="SMART" id="SM00530">
    <property type="entry name" value="HTH_XRE"/>
    <property type="match status" value="1"/>
</dbReference>
<dbReference type="CDD" id="cd00093">
    <property type="entry name" value="HTH_XRE"/>
    <property type="match status" value="1"/>
</dbReference>
<keyword evidence="4" id="KW-1185">Reference proteome</keyword>
<keyword evidence="1" id="KW-0238">DNA-binding</keyword>
<dbReference type="InterPro" id="IPR050807">
    <property type="entry name" value="TransReg_Diox_bact_type"/>
</dbReference>
<feature type="domain" description="HTH cro/C1-type" evidence="2">
    <location>
        <begin position="39"/>
        <end position="93"/>
    </location>
</feature>
<sequence>MVELSTTLLNELLRSLVYDMMMEANVDKERESMNIGSRIRYIRQEQKRTQEEIAKSCGFTKSLLSKIENGQSNPPVSTLIKIAASLGVRVSDLLEEQSAQTTVYNSVKQYEDQEKWVETNKGYSFFAFAGERRDKLIQPYLITAKKGNVKQHGFTHEGEEFIYMIKGEMNYQVGATQYTMLPGDSIYFNSLEKHLLIPITDEVTYLAIFTQKTDDKK</sequence>
<gene>
    <name evidence="3" type="ORF">B8V81_3849</name>
</gene>
<dbReference type="PROSITE" id="PS50943">
    <property type="entry name" value="HTH_CROC1"/>
    <property type="match status" value="1"/>
</dbReference>
<dbReference type="GO" id="GO:0003677">
    <property type="term" value="F:DNA binding"/>
    <property type="evidence" value="ECO:0007669"/>
    <property type="project" value="UniProtKB-KW"/>
</dbReference>
<dbReference type="SUPFAM" id="SSF51182">
    <property type="entry name" value="RmlC-like cupins"/>
    <property type="match status" value="1"/>
</dbReference>
<reference evidence="3 4" key="1">
    <citation type="submission" date="2017-05" db="EMBL/GenBank/DDBJ databases">
        <title>Functional genome analysis of Paenibacillus pasadenensis strain R16: insights on endophytic life style and antifungal activity.</title>
        <authorList>
            <person name="Passera A."/>
            <person name="Marcolungo L."/>
            <person name="Casati P."/>
            <person name="Brasca M."/>
            <person name="Quaglino F."/>
            <person name="Delledonne M."/>
        </authorList>
    </citation>
    <scope>NUCLEOTIDE SEQUENCE [LARGE SCALE GENOMIC DNA]</scope>
    <source>
        <strain evidence="3 4">R16</strain>
    </source>
</reference>
<dbReference type="PANTHER" id="PTHR46797">
    <property type="entry name" value="HTH-TYPE TRANSCRIPTIONAL REGULATOR"/>
    <property type="match status" value="1"/>
</dbReference>
<dbReference type="Pfam" id="PF07883">
    <property type="entry name" value="Cupin_2"/>
    <property type="match status" value="1"/>
</dbReference>
<dbReference type="EMBL" id="NFEZ01000004">
    <property type="protein sequence ID" value="PLT45418.1"/>
    <property type="molecule type" value="Genomic_DNA"/>
</dbReference>
<dbReference type="GO" id="GO:0003700">
    <property type="term" value="F:DNA-binding transcription factor activity"/>
    <property type="evidence" value="ECO:0007669"/>
    <property type="project" value="TreeGrafter"/>
</dbReference>
<dbReference type="GO" id="GO:0005829">
    <property type="term" value="C:cytosol"/>
    <property type="evidence" value="ECO:0007669"/>
    <property type="project" value="TreeGrafter"/>
</dbReference>
<dbReference type="InterPro" id="IPR013096">
    <property type="entry name" value="Cupin_2"/>
</dbReference>
<dbReference type="Gene3D" id="1.10.260.40">
    <property type="entry name" value="lambda repressor-like DNA-binding domains"/>
    <property type="match status" value="1"/>
</dbReference>